<reference evidence="12 13" key="1">
    <citation type="submission" date="2011-02" db="EMBL/GenBank/DDBJ databases">
        <title>The Genome Sequence of Sphaeroforma arctica JP610.</title>
        <authorList>
            <consortium name="The Broad Institute Genome Sequencing Platform"/>
            <person name="Russ C."/>
            <person name="Cuomo C."/>
            <person name="Young S.K."/>
            <person name="Zeng Q."/>
            <person name="Gargeya S."/>
            <person name="Alvarado L."/>
            <person name="Berlin A."/>
            <person name="Chapman S.B."/>
            <person name="Chen Z."/>
            <person name="Freedman E."/>
            <person name="Gellesch M."/>
            <person name="Goldberg J."/>
            <person name="Griggs A."/>
            <person name="Gujja S."/>
            <person name="Heilman E."/>
            <person name="Heiman D."/>
            <person name="Howarth C."/>
            <person name="Mehta T."/>
            <person name="Neiman D."/>
            <person name="Pearson M."/>
            <person name="Roberts A."/>
            <person name="Saif S."/>
            <person name="Shea T."/>
            <person name="Shenoy N."/>
            <person name="Sisk P."/>
            <person name="Stolte C."/>
            <person name="Sykes S."/>
            <person name="White J."/>
            <person name="Yandava C."/>
            <person name="Burger G."/>
            <person name="Gray M.W."/>
            <person name="Holland P.W.H."/>
            <person name="King N."/>
            <person name="Lang F.B.F."/>
            <person name="Roger A.J."/>
            <person name="Ruiz-Trillo I."/>
            <person name="Haas B."/>
            <person name="Nusbaum C."/>
            <person name="Birren B."/>
        </authorList>
    </citation>
    <scope>NUCLEOTIDE SEQUENCE [LARGE SCALE GENOMIC DNA]</scope>
    <source>
        <strain evidence="12 13">JP610</strain>
    </source>
</reference>
<evidence type="ECO:0000256" key="8">
    <source>
        <dbReference type="PROSITE-ProRule" id="PRU00134"/>
    </source>
</evidence>
<dbReference type="GO" id="GO:0008270">
    <property type="term" value="F:zinc ion binding"/>
    <property type="evidence" value="ECO:0007669"/>
    <property type="project" value="UniProtKB-KW"/>
</dbReference>
<dbReference type="OrthoDB" id="2687452at2759"/>
<feature type="compositionally biased region" description="Low complexity" evidence="9">
    <location>
        <begin position="688"/>
        <end position="704"/>
    </location>
</feature>
<evidence type="ECO:0000256" key="3">
    <source>
        <dbReference type="ARBA" id="ARBA00022771"/>
    </source>
</evidence>
<dbReference type="Gene3D" id="3.30.160.60">
    <property type="entry name" value="Classic Zinc Finger"/>
    <property type="match status" value="4"/>
</dbReference>
<dbReference type="PANTHER" id="PTHR46179">
    <property type="entry name" value="ZINC FINGER PROTEIN"/>
    <property type="match status" value="1"/>
</dbReference>
<dbReference type="GO" id="GO:0006357">
    <property type="term" value="P:regulation of transcription by RNA polymerase II"/>
    <property type="evidence" value="ECO:0007669"/>
    <property type="project" value="TreeGrafter"/>
</dbReference>
<keyword evidence="13" id="KW-1185">Reference proteome</keyword>
<dbReference type="AlphaFoldDB" id="A0A0L0GET2"/>
<feature type="domain" description="C2H2-type" evidence="10">
    <location>
        <begin position="726"/>
        <end position="756"/>
    </location>
</feature>
<evidence type="ECO:0000313" key="12">
    <source>
        <dbReference type="EMBL" id="KNC86778.1"/>
    </source>
</evidence>
<keyword evidence="7" id="KW-0539">Nucleus</keyword>
<dbReference type="InterPro" id="IPR051061">
    <property type="entry name" value="Zinc_finger_trans_reg"/>
</dbReference>
<dbReference type="PROSITE" id="PS50157">
    <property type="entry name" value="ZINC_FINGER_C2H2_2"/>
    <property type="match status" value="9"/>
</dbReference>
<feature type="domain" description="C2H2-type" evidence="10">
    <location>
        <begin position="849"/>
        <end position="874"/>
    </location>
</feature>
<keyword evidence="3 8" id="KW-0863">Zinc-finger</keyword>
<comment type="subcellular location">
    <subcellularLocation>
        <location evidence="1">Nucleus</location>
    </subcellularLocation>
</comment>
<name>A0A0L0GET2_9EUKA</name>
<feature type="domain" description="MYND-type" evidence="11">
    <location>
        <begin position="12"/>
        <end position="49"/>
    </location>
</feature>
<evidence type="ECO:0000313" key="13">
    <source>
        <dbReference type="Proteomes" id="UP000054560"/>
    </source>
</evidence>
<dbReference type="PROSITE" id="PS50865">
    <property type="entry name" value="ZF_MYND_2"/>
    <property type="match status" value="1"/>
</dbReference>
<dbReference type="eggNOG" id="KOG1721">
    <property type="taxonomic scope" value="Eukaryota"/>
</dbReference>
<feature type="domain" description="C2H2-type" evidence="10">
    <location>
        <begin position="229"/>
        <end position="258"/>
    </location>
</feature>
<evidence type="ECO:0000256" key="2">
    <source>
        <dbReference type="ARBA" id="ARBA00022723"/>
    </source>
</evidence>
<dbReference type="PROSITE" id="PS00028">
    <property type="entry name" value="ZINC_FINGER_C2H2_1"/>
    <property type="match status" value="9"/>
</dbReference>
<evidence type="ECO:0000259" key="10">
    <source>
        <dbReference type="PROSITE" id="PS50157"/>
    </source>
</evidence>
<feature type="compositionally biased region" description="Basic residues" evidence="9">
    <location>
        <begin position="598"/>
        <end position="607"/>
    </location>
</feature>
<keyword evidence="6" id="KW-0804">Transcription</keyword>
<feature type="compositionally biased region" description="Polar residues" evidence="9">
    <location>
        <begin position="83"/>
        <end position="94"/>
    </location>
</feature>
<proteinExistence type="predicted"/>
<keyword evidence="5" id="KW-0805">Transcription regulation</keyword>
<feature type="region of interest" description="Disordered" evidence="9">
    <location>
        <begin position="143"/>
        <end position="178"/>
    </location>
</feature>
<dbReference type="SMART" id="SM00355">
    <property type="entry name" value="ZnF_C2H2"/>
    <property type="match status" value="10"/>
</dbReference>
<keyword evidence="4" id="KW-0862">Zinc</keyword>
<dbReference type="GO" id="GO:0005634">
    <property type="term" value="C:nucleus"/>
    <property type="evidence" value="ECO:0007669"/>
    <property type="project" value="UniProtKB-SubCell"/>
</dbReference>
<dbReference type="InterPro" id="IPR002893">
    <property type="entry name" value="Znf_MYND"/>
</dbReference>
<feature type="domain" description="C2H2-type" evidence="10">
    <location>
        <begin position="897"/>
        <end position="922"/>
    </location>
</feature>
<protein>
    <submittedName>
        <fullName evidence="12">Uncharacterized protein</fullName>
    </submittedName>
</protein>
<feature type="region of interest" description="Disordered" evidence="9">
    <location>
        <begin position="672"/>
        <end position="721"/>
    </location>
</feature>
<feature type="compositionally biased region" description="Low complexity" evidence="9">
    <location>
        <begin position="158"/>
        <end position="171"/>
    </location>
</feature>
<feature type="domain" description="C2H2-type" evidence="10">
    <location>
        <begin position="261"/>
        <end position="290"/>
    </location>
</feature>
<feature type="domain" description="C2H2-type" evidence="10">
    <location>
        <begin position="294"/>
        <end position="323"/>
    </location>
</feature>
<feature type="region of interest" description="Disordered" evidence="9">
    <location>
        <begin position="571"/>
        <end position="620"/>
    </location>
</feature>
<dbReference type="SUPFAM" id="SSF57667">
    <property type="entry name" value="beta-beta-alpha zinc fingers"/>
    <property type="match status" value="1"/>
</dbReference>
<dbReference type="EMBL" id="KQ241636">
    <property type="protein sequence ID" value="KNC86778.1"/>
    <property type="molecule type" value="Genomic_DNA"/>
</dbReference>
<evidence type="ECO:0000256" key="9">
    <source>
        <dbReference type="SAM" id="MobiDB-lite"/>
    </source>
</evidence>
<dbReference type="Pfam" id="PF00096">
    <property type="entry name" value="zf-C2H2"/>
    <property type="match status" value="1"/>
</dbReference>
<dbReference type="GeneID" id="25901576"/>
<gene>
    <name evidence="12" type="ORF">SARC_01072</name>
</gene>
<evidence type="ECO:0000256" key="6">
    <source>
        <dbReference type="ARBA" id="ARBA00023163"/>
    </source>
</evidence>
<feature type="compositionally biased region" description="Basic and acidic residues" evidence="9">
    <location>
        <begin position="574"/>
        <end position="584"/>
    </location>
</feature>
<keyword evidence="2" id="KW-0479">Metal-binding</keyword>
<dbReference type="Proteomes" id="UP000054560">
    <property type="component" value="Unassembled WGS sequence"/>
</dbReference>
<feature type="domain" description="C2H2-type" evidence="10">
    <location>
        <begin position="101"/>
        <end position="131"/>
    </location>
</feature>
<evidence type="ECO:0000256" key="4">
    <source>
        <dbReference type="ARBA" id="ARBA00022833"/>
    </source>
</evidence>
<feature type="region of interest" description="Disordered" evidence="9">
    <location>
        <begin position="633"/>
        <end position="656"/>
    </location>
</feature>
<organism evidence="12 13">
    <name type="scientific">Sphaeroforma arctica JP610</name>
    <dbReference type="NCBI Taxonomy" id="667725"/>
    <lineage>
        <taxon>Eukaryota</taxon>
        <taxon>Ichthyosporea</taxon>
        <taxon>Ichthyophonida</taxon>
        <taxon>Sphaeroforma</taxon>
    </lineage>
</organism>
<evidence type="ECO:0000256" key="7">
    <source>
        <dbReference type="ARBA" id="ARBA00023242"/>
    </source>
</evidence>
<dbReference type="InterPro" id="IPR013087">
    <property type="entry name" value="Znf_C2H2_type"/>
</dbReference>
<evidence type="ECO:0000259" key="11">
    <source>
        <dbReference type="PROSITE" id="PS50865"/>
    </source>
</evidence>
<evidence type="ECO:0000256" key="5">
    <source>
        <dbReference type="ARBA" id="ARBA00023015"/>
    </source>
</evidence>
<evidence type="ECO:0000256" key="1">
    <source>
        <dbReference type="ARBA" id="ARBA00004123"/>
    </source>
</evidence>
<accession>A0A0L0GET2</accession>
<feature type="region of interest" description="Disordered" evidence="9">
    <location>
        <begin position="79"/>
        <end position="98"/>
    </location>
</feature>
<dbReference type="STRING" id="667725.A0A0L0GET2"/>
<feature type="domain" description="C2H2-type" evidence="10">
    <location>
        <begin position="188"/>
        <end position="217"/>
    </location>
</feature>
<feature type="domain" description="C2H2-type" evidence="10">
    <location>
        <begin position="821"/>
        <end position="846"/>
    </location>
</feature>
<dbReference type="InterPro" id="IPR036236">
    <property type="entry name" value="Znf_C2H2_sf"/>
</dbReference>
<sequence>MDVTSAQPAPCCVVCKLKAQFSCVCKVQTYCGPACQLVDWQIGGHCQTCPGPTIVSHRFGRENRGFQVKAEAVSAVLDDPRTTETTAATHNASDGPTADHFTCRMPGCGRSFPKSSSLKRHHTITHTLRDGVLPIDKTLSKHTSFGQARHARAPRVHTASTRRASTSQSLTRRSRRGAACPVDEAPEFTCSFGGCSRSFPKRSSLLKHAHHHAPPATGQKAVRAKAAAFTCTSVGCEKSFANHPSLLKHAAVHKKSSKPNFVCPVEGCHRPFLYRSQLLQHTTFHQTQANGGGFTCPTDGCDRTVPYESSLRQHACSLAKQKPERGTAPPPFNTSNGIAVTETTVTSGPIANGNHKEARDGAGVLGPRAARGQAVAEGFISPTNGTDTPVISTNPSDGAVGSQRKVVIGMGFAPIPTGAIWPKVLIGGPGITNGCRVANAFGPTVADSSTVAGAFKPAVTTSSNIVPGHPPPIPQTVLDHTSESNRRPERSRVVSDTPLSIVHEAMSAAAATTANCSLTHDQRTVVDPADSVLEIGCTEVLSNADAGSITSGARLGGTPTGLGRARACFTQDATQRDSRLDENPTHALKRRGPSDRRKATKKCRVSPRARNTDQPPDCSAAVEGLEMSPAAAGAKELGQHPTQTATHRLRRSKRSKRWSVCVFRGAKAEAVGGKPTTLPHAKDQGTETANATASTTTRNRSTRTPQEPKSDNTRPLRRHTGQKLMYRCDARGCGRQYTTPGSLNRHVDAVHVLERAKGMRESAGTETSHRLATVQAIYTCFIRGCVRQYTTHWSLHRHVDTVHRVKRAKESAGCTSGQITYKCRFKGCEKQYTARSTLNRHVDTMHKRYLCTINNCGQRYTSSPSRSKHQTDVHGYTNGCSAVSLLADKAELTAGPYICKMEQCGLKYARKHSLIWHYKQKHGILT</sequence>
<feature type="compositionally biased region" description="Basic residues" evidence="9">
    <location>
        <begin position="647"/>
        <end position="656"/>
    </location>
</feature>
<dbReference type="RefSeq" id="XP_014160680.1">
    <property type="nucleotide sequence ID" value="XM_014305205.1"/>
</dbReference>
<dbReference type="PANTHER" id="PTHR46179:SF13">
    <property type="entry name" value="C2H2-TYPE DOMAIN-CONTAINING PROTEIN"/>
    <property type="match status" value="1"/>
</dbReference>